<keyword evidence="4" id="KW-1185">Reference proteome</keyword>
<feature type="transmembrane region" description="Helical" evidence="2">
    <location>
        <begin position="74"/>
        <end position="92"/>
    </location>
</feature>
<evidence type="ECO:0000313" key="3">
    <source>
        <dbReference type="EMBL" id="EPZ36563.1"/>
    </source>
</evidence>
<name>A0A075B1W4_ROZAC</name>
<dbReference type="EMBL" id="KE560523">
    <property type="protein sequence ID" value="EPZ36563.1"/>
    <property type="molecule type" value="Genomic_DNA"/>
</dbReference>
<evidence type="ECO:0000313" key="4">
    <source>
        <dbReference type="Proteomes" id="UP000030755"/>
    </source>
</evidence>
<dbReference type="HOGENOM" id="CLU_1384853_0_0_1"/>
<organism evidence="3 4">
    <name type="scientific">Rozella allomycis (strain CSF55)</name>
    <dbReference type="NCBI Taxonomy" id="988480"/>
    <lineage>
        <taxon>Eukaryota</taxon>
        <taxon>Fungi</taxon>
        <taxon>Fungi incertae sedis</taxon>
        <taxon>Cryptomycota</taxon>
        <taxon>Cryptomycota incertae sedis</taxon>
        <taxon>Rozella</taxon>
    </lineage>
</organism>
<gene>
    <name evidence="3" type="ORF">O9G_001547</name>
</gene>
<keyword evidence="2" id="KW-1133">Transmembrane helix</keyword>
<accession>A0A075B1W4</accession>
<feature type="region of interest" description="Disordered" evidence="1">
    <location>
        <begin position="163"/>
        <end position="197"/>
    </location>
</feature>
<sequence>MSSSVISSRSSSPYSFKRYFVFPDLFLEFLQSNGVTPSDVVDDLNTILELDQLGAGIDNVALVRYINYNVYRNFGSFDMMIFPMITIFVYLSKKQCNYILMRSRKILEYRFVLLKLAYPQLLLRIIKFEFLSHEITVECVNPRTMNIDITTFVQDLISSTTPGVSFDPNHAPPEENEELPKYEKSSIDIPPSYDNTQ</sequence>
<evidence type="ECO:0000256" key="2">
    <source>
        <dbReference type="SAM" id="Phobius"/>
    </source>
</evidence>
<dbReference type="AlphaFoldDB" id="A0A075B1W4"/>
<keyword evidence="2" id="KW-0812">Transmembrane</keyword>
<keyword evidence="2" id="KW-0472">Membrane</keyword>
<dbReference type="Proteomes" id="UP000030755">
    <property type="component" value="Unassembled WGS sequence"/>
</dbReference>
<reference evidence="3 4" key="1">
    <citation type="journal article" date="2013" name="Curr. Biol.">
        <title>Shared signatures of parasitism and phylogenomics unite Cryptomycota and microsporidia.</title>
        <authorList>
            <person name="James T.Y."/>
            <person name="Pelin A."/>
            <person name="Bonen L."/>
            <person name="Ahrendt S."/>
            <person name="Sain D."/>
            <person name="Corradi N."/>
            <person name="Stajich J.E."/>
        </authorList>
    </citation>
    <scope>NUCLEOTIDE SEQUENCE [LARGE SCALE GENOMIC DNA]</scope>
    <source>
        <strain evidence="3 4">CSF55</strain>
    </source>
</reference>
<protein>
    <submittedName>
        <fullName evidence="3">Uncharacterized protein</fullName>
    </submittedName>
</protein>
<proteinExistence type="predicted"/>
<evidence type="ECO:0000256" key="1">
    <source>
        <dbReference type="SAM" id="MobiDB-lite"/>
    </source>
</evidence>